<name>A0ABY0G7Y3_9PLEO</name>
<evidence type="ECO:0000313" key="2">
    <source>
        <dbReference type="Proteomes" id="UP000293195"/>
    </source>
</evidence>
<keyword evidence="2" id="KW-1185">Reference proteome</keyword>
<comment type="caution">
    <text evidence="1">The sequence shown here is derived from an EMBL/GenBank/DDBJ whole genome shotgun (WGS) entry which is preliminary data.</text>
</comment>
<proteinExistence type="predicted"/>
<dbReference type="EMBL" id="PDXF01000029">
    <property type="protein sequence ID" value="RYN97367.1"/>
    <property type="molecule type" value="Genomic_DNA"/>
</dbReference>
<feature type="non-terminal residue" evidence="1">
    <location>
        <position position="115"/>
    </location>
</feature>
<evidence type="ECO:0000313" key="1">
    <source>
        <dbReference type="EMBL" id="RYN97367.1"/>
    </source>
</evidence>
<organism evidence="1 2">
    <name type="scientific">Alternaria tenuissima</name>
    <dbReference type="NCBI Taxonomy" id="119927"/>
    <lineage>
        <taxon>Eukaryota</taxon>
        <taxon>Fungi</taxon>
        <taxon>Dikarya</taxon>
        <taxon>Ascomycota</taxon>
        <taxon>Pezizomycotina</taxon>
        <taxon>Dothideomycetes</taxon>
        <taxon>Pleosporomycetidae</taxon>
        <taxon>Pleosporales</taxon>
        <taxon>Pleosporineae</taxon>
        <taxon>Pleosporaceae</taxon>
        <taxon>Alternaria</taxon>
        <taxon>Alternaria sect. Alternaria</taxon>
        <taxon>Alternaria alternata complex</taxon>
    </lineage>
</organism>
<sequence length="115" mass="13492">MCSVSTLFQLMHTSSKLRREASKLFWGQKTTYFLVEAEWLIDKAYPGQSFWDMAFLANVQNVEVEYEPDISKKICCHNHGTLVIRHDLIDTFWAALKHWCPNVTRARDTRPSKEQ</sequence>
<reference evidence="2" key="1">
    <citation type="journal article" date="2019" name="bioRxiv">
        <title>Genomics, evolutionary history and diagnostics of the Alternaria alternata species group including apple and Asian pear pathotypes.</title>
        <authorList>
            <person name="Armitage A.D."/>
            <person name="Cockerton H.M."/>
            <person name="Sreenivasaprasad S."/>
            <person name="Woodhall J.W."/>
            <person name="Lane C.R."/>
            <person name="Harrison R.J."/>
            <person name="Clarkson J.P."/>
        </authorList>
    </citation>
    <scope>NUCLEOTIDE SEQUENCE [LARGE SCALE GENOMIC DNA]</scope>
    <source>
        <strain evidence="2">FERA 635</strain>
    </source>
</reference>
<gene>
    <name evidence="1" type="ORF">AA0119_g7439</name>
</gene>
<protein>
    <submittedName>
        <fullName evidence="1">Uncharacterized protein</fullName>
    </submittedName>
</protein>
<accession>A0ABY0G7Y3</accession>
<dbReference type="Proteomes" id="UP000293195">
    <property type="component" value="Unassembled WGS sequence"/>
</dbReference>